<organism evidence="2 3">
    <name type="scientific">Capsulimonas corticalis</name>
    <dbReference type="NCBI Taxonomy" id="2219043"/>
    <lineage>
        <taxon>Bacteria</taxon>
        <taxon>Bacillati</taxon>
        <taxon>Armatimonadota</taxon>
        <taxon>Armatimonadia</taxon>
        <taxon>Capsulimonadales</taxon>
        <taxon>Capsulimonadaceae</taxon>
        <taxon>Capsulimonas</taxon>
    </lineage>
</organism>
<dbReference type="KEGG" id="ccot:CCAX7_60280"/>
<proteinExistence type="predicted"/>
<dbReference type="Proteomes" id="UP000287394">
    <property type="component" value="Chromosome"/>
</dbReference>
<sequence length="306" mass="34533">MSSSSQYDKMVDNYLDIDTTKSGTRYEILTALVSKALYENTKVTHDAKLIGASGAPHQIDVTIETEGRLKRIVIECKDFDVSQGKVGISIVQSFITVANMTKADRAIIVTPVGFTRDAIKLAKYNNIELIVLREFLDTDWGNFIRQIVIEANAWYPEIKSLSYTWPNPQIDPDLDRDLKDNNLSLSQISQDDEIYVYVEDVRFQIIEIVQKHIDGILFDLKSPSPIVIPISIPTNSLQVSGSKKYPLSSLELEVEFRLAVTNTVTKNVDRLAKLLVSQVDADYIVWDDELKKYTIDKDTGEIIPSP</sequence>
<dbReference type="InterPro" id="IPR007560">
    <property type="entry name" value="Restrct_endonuc_IV_Mrr"/>
</dbReference>
<dbReference type="AlphaFoldDB" id="A0A402CW06"/>
<dbReference type="InterPro" id="IPR011335">
    <property type="entry name" value="Restrct_endonuc-II-like"/>
</dbReference>
<dbReference type="GO" id="GO:0009307">
    <property type="term" value="P:DNA restriction-modification system"/>
    <property type="evidence" value="ECO:0007669"/>
    <property type="project" value="InterPro"/>
</dbReference>
<dbReference type="EMBL" id="AP025739">
    <property type="protein sequence ID" value="BDI33977.1"/>
    <property type="molecule type" value="Genomic_DNA"/>
</dbReference>
<accession>A0A402CW06</accession>
<protein>
    <recommendedName>
        <fullName evidence="1">Restriction endonuclease type IV Mrr domain-containing protein</fullName>
    </recommendedName>
</protein>
<dbReference type="GO" id="GO:0003677">
    <property type="term" value="F:DNA binding"/>
    <property type="evidence" value="ECO:0007669"/>
    <property type="project" value="InterPro"/>
</dbReference>
<dbReference type="SUPFAM" id="SSF52980">
    <property type="entry name" value="Restriction endonuclease-like"/>
    <property type="match status" value="1"/>
</dbReference>
<dbReference type="PANTHER" id="PTHR30015:SF7">
    <property type="entry name" value="TYPE IV METHYL-DIRECTED RESTRICTION ENZYME ECOKMRR"/>
    <property type="match status" value="1"/>
</dbReference>
<keyword evidence="3" id="KW-1185">Reference proteome</keyword>
<gene>
    <name evidence="2" type="ORF">CCAX7_60280</name>
</gene>
<dbReference type="InterPro" id="IPR011856">
    <property type="entry name" value="tRNA_endonuc-like_dom_sf"/>
</dbReference>
<evidence type="ECO:0000313" key="2">
    <source>
        <dbReference type="EMBL" id="BDI33977.1"/>
    </source>
</evidence>
<dbReference type="RefSeq" id="WP_165864209.1">
    <property type="nucleotide sequence ID" value="NZ_AP025739.1"/>
</dbReference>
<evidence type="ECO:0000313" key="3">
    <source>
        <dbReference type="Proteomes" id="UP000287394"/>
    </source>
</evidence>
<dbReference type="GO" id="GO:0015666">
    <property type="term" value="F:restriction endodeoxyribonuclease activity"/>
    <property type="evidence" value="ECO:0007669"/>
    <property type="project" value="TreeGrafter"/>
</dbReference>
<dbReference type="Gene3D" id="3.40.1350.10">
    <property type="match status" value="1"/>
</dbReference>
<dbReference type="PANTHER" id="PTHR30015">
    <property type="entry name" value="MRR RESTRICTION SYSTEM PROTEIN"/>
    <property type="match status" value="1"/>
</dbReference>
<reference evidence="2 3" key="1">
    <citation type="journal article" date="2019" name="Int. J. Syst. Evol. Microbiol.">
        <title>Capsulimonas corticalis gen. nov., sp. nov., an aerobic capsulated bacterium, of a novel bacterial order, Capsulimonadales ord. nov., of the class Armatimonadia of the phylum Armatimonadetes.</title>
        <authorList>
            <person name="Li J."/>
            <person name="Kudo C."/>
            <person name="Tonouchi A."/>
        </authorList>
    </citation>
    <scope>NUCLEOTIDE SEQUENCE [LARGE SCALE GENOMIC DNA]</scope>
    <source>
        <strain evidence="2 3">AX-7</strain>
    </source>
</reference>
<evidence type="ECO:0000259" key="1">
    <source>
        <dbReference type="Pfam" id="PF04471"/>
    </source>
</evidence>
<dbReference type="Pfam" id="PF04471">
    <property type="entry name" value="Mrr_cat"/>
    <property type="match status" value="1"/>
</dbReference>
<name>A0A402CW06_9BACT</name>
<feature type="domain" description="Restriction endonuclease type IV Mrr" evidence="1">
    <location>
        <begin position="43"/>
        <end position="136"/>
    </location>
</feature>
<dbReference type="InterPro" id="IPR052906">
    <property type="entry name" value="Type_IV_Methyl-Rstrct_Enzyme"/>
</dbReference>